<evidence type="ECO:0000259" key="1">
    <source>
        <dbReference type="Pfam" id="PF09722"/>
    </source>
</evidence>
<evidence type="ECO:0000313" key="3">
    <source>
        <dbReference type="Proteomes" id="UP000321523"/>
    </source>
</evidence>
<organism evidence="2 3">
    <name type="scientific">Skermanella aerolata</name>
    <dbReference type="NCBI Taxonomy" id="393310"/>
    <lineage>
        <taxon>Bacteria</taxon>
        <taxon>Pseudomonadati</taxon>
        <taxon>Pseudomonadota</taxon>
        <taxon>Alphaproteobacteria</taxon>
        <taxon>Rhodospirillales</taxon>
        <taxon>Azospirillaceae</taxon>
        <taxon>Skermanella</taxon>
    </lineage>
</organism>
<name>A0A512DTD6_9PROT</name>
<dbReference type="Pfam" id="PF09722">
    <property type="entry name" value="Xre_MbcA_ParS_C"/>
    <property type="match status" value="1"/>
</dbReference>
<protein>
    <recommendedName>
        <fullName evidence="1">Antitoxin Xre/MbcA/ParS-like toxin-binding domain-containing protein</fullName>
    </recommendedName>
</protein>
<keyword evidence="3" id="KW-1185">Reference proteome</keyword>
<feature type="domain" description="Antitoxin Xre/MbcA/ParS-like toxin-binding" evidence="1">
    <location>
        <begin position="85"/>
        <end position="133"/>
    </location>
</feature>
<accession>A0A512DTD6</accession>
<evidence type="ECO:0000313" key="2">
    <source>
        <dbReference type="EMBL" id="GEO39738.1"/>
    </source>
</evidence>
<proteinExistence type="predicted"/>
<dbReference type="RefSeq" id="WP_044430436.1">
    <property type="nucleotide sequence ID" value="NZ_BJYZ01000018.1"/>
</dbReference>
<dbReference type="EMBL" id="BJYZ01000018">
    <property type="protein sequence ID" value="GEO39738.1"/>
    <property type="molecule type" value="Genomic_DNA"/>
</dbReference>
<dbReference type="AlphaFoldDB" id="A0A512DTD6"/>
<dbReference type="Proteomes" id="UP000321523">
    <property type="component" value="Unassembled WGS sequence"/>
</dbReference>
<reference evidence="2 3" key="1">
    <citation type="submission" date="2019-07" db="EMBL/GenBank/DDBJ databases">
        <title>Whole genome shotgun sequence of Skermanella aerolata NBRC 106429.</title>
        <authorList>
            <person name="Hosoyama A."/>
            <person name="Uohara A."/>
            <person name="Ohji S."/>
            <person name="Ichikawa N."/>
        </authorList>
    </citation>
    <scope>NUCLEOTIDE SEQUENCE [LARGE SCALE GENOMIC DNA]</scope>
    <source>
        <strain evidence="2 3">NBRC 106429</strain>
    </source>
</reference>
<sequence>MAPGPTAALASIPLCQRLSSPAMRTFLNIADQWQLSEDEWLMVLGLPGRQVYLSWICTARTGQILILPTNALLRLSAIFGIYKSLGILFGIGHDASEWLRSPHHAPTFGGKAPMDLIVSKNQDGAVLVRRYLDNFLCGPSDLNDQDFTSYSDDDIVIA</sequence>
<gene>
    <name evidence="2" type="ORF">SAE02_38860</name>
</gene>
<dbReference type="InterPro" id="IPR024467">
    <property type="entry name" value="Xre/MbcA/ParS-like_toxin-bd"/>
</dbReference>
<comment type="caution">
    <text evidence="2">The sequence shown here is derived from an EMBL/GenBank/DDBJ whole genome shotgun (WGS) entry which is preliminary data.</text>
</comment>